<keyword evidence="2 6" id="KW-0479">Metal-binding</keyword>
<comment type="caution">
    <text evidence="8">The sequence shown here is derived from an EMBL/GenBank/DDBJ whole genome shotgun (WGS) entry which is preliminary data.</text>
</comment>
<dbReference type="PANTHER" id="PTHR42916">
    <property type="entry name" value="2-SUCCINYL-5-ENOLPYRUVYL-6-HYDROXY-3-CYCLOHEXENE-1-CARBOXYLATE SYNTHASE"/>
    <property type="match status" value="1"/>
</dbReference>
<dbReference type="UniPathway" id="UPA00079"/>
<protein>
    <recommendedName>
        <fullName evidence="6">2-succinyl-5-enolpyruvyl-6-hydroxy-3-cyclohexene-1-carboxylate synthase</fullName>
        <shortName evidence="6">SEPHCHC synthase</shortName>
        <ecNumber evidence="6">2.2.1.9</ecNumber>
    </recommendedName>
    <alternativeName>
        <fullName evidence="6">Menaquinone biosynthesis protein MenD</fullName>
    </alternativeName>
</protein>
<evidence type="ECO:0000259" key="7">
    <source>
        <dbReference type="Pfam" id="PF02776"/>
    </source>
</evidence>
<keyword evidence="9" id="KW-1185">Reference proteome</keyword>
<dbReference type="CDD" id="cd07037">
    <property type="entry name" value="TPP_PYR_MenD"/>
    <property type="match status" value="1"/>
</dbReference>
<dbReference type="Proteomes" id="UP000533598">
    <property type="component" value="Unassembled WGS sequence"/>
</dbReference>
<dbReference type="Gene3D" id="3.40.50.970">
    <property type="match status" value="2"/>
</dbReference>
<keyword evidence="4 6" id="KW-0786">Thiamine pyrophosphate</keyword>
<gene>
    <name evidence="6" type="primary">menD</name>
    <name evidence="8" type="ORF">HNR67_000567</name>
</gene>
<comment type="pathway">
    <text evidence="6">Quinol/quinone metabolism; menaquinone biosynthesis.</text>
</comment>
<evidence type="ECO:0000313" key="9">
    <source>
        <dbReference type="Proteomes" id="UP000533598"/>
    </source>
</evidence>
<evidence type="ECO:0000313" key="8">
    <source>
        <dbReference type="EMBL" id="MBB4674449.1"/>
    </source>
</evidence>
<comment type="subunit">
    <text evidence="6">Homodimer.</text>
</comment>
<feature type="domain" description="Thiamine pyrophosphate enzyme N-terminal TPP-binding" evidence="7">
    <location>
        <begin position="8"/>
        <end position="128"/>
    </location>
</feature>
<dbReference type="AlphaFoldDB" id="A0A7W7C744"/>
<comment type="similarity">
    <text evidence="6">Belongs to the TPP enzyme family. MenD subfamily.</text>
</comment>
<dbReference type="InterPro" id="IPR004433">
    <property type="entry name" value="MenaQ_synth_MenD"/>
</dbReference>
<organism evidence="8 9">
    <name type="scientific">Crossiella cryophila</name>
    <dbReference type="NCBI Taxonomy" id="43355"/>
    <lineage>
        <taxon>Bacteria</taxon>
        <taxon>Bacillati</taxon>
        <taxon>Actinomycetota</taxon>
        <taxon>Actinomycetes</taxon>
        <taxon>Pseudonocardiales</taxon>
        <taxon>Pseudonocardiaceae</taxon>
        <taxon>Crossiella</taxon>
    </lineage>
</organism>
<dbReference type="GO" id="GO:0009234">
    <property type="term" value="P:menaquinone biosynthetic process"/>
    <property type="evidence" value="ECO:0007669"/>
    <property type="project" value="UniProtKB-UniRule"/>
</dbReference>
<dbReference type="GO" id="GO:0000287">
    <property type="term" value="F:magnesium ion binding"/>
    <property type="evidence" value="ECO:0007669"/>
    <property type="project" value="UniProtKB-UniRule"/>
</dbReference>
<keyword evidence="1 6" id="KW-0808">Transferase</keyword>
<dbReference type="GO" id="GO:0070204">
    <property type="term" value="F:2-succinyl-5-enolpyruvyl-6-hydroxy-3-cyclohexene-1-carboxylic-acid synthase activity"/>
    <property type="evidence" value="ECO:0007669"/>
    <property type="project" value="UniProtKB-UniRule"/>
</dbReference>
<evidence type="ECO:0000256" key="3">
    <source>
        <dbReference type="ARBA" id="ARBA00022842"/>
    </source>
</evidence>
<reference evidence="8 9" key="1">
    <citation type="submission" date="2020-08" db="EMBL/GenBank/DDBJ databases">
        <title>Sequencing the genomes of 1000 actinobacteria strains.</title>
        <authorList>
            <person name="Klenk H.-P."/>
        </authorList>
    </citation>
    <scope>NUCLEOTIDE SEQUENCE [LARGE SCALE GENOMIC DNA]</scope>
    <source>
        <strain evidence="8 9">DSM 44230</strain>
    </source>
</reference>
<comment type="cofactor">
    <cofactor evidence="6">
        <name>thiamine diphosphate</name>
        <dbReference type="ChEBI" id="CHEBI:58937"/>
    </cofactor>
    <text evidence="6">Binds 1 thiamine pyrophosphate per subunit.</text>
</comment>
<dbReference type="UniPathway" id="UPA01057">
    <property type="reaction ID" value="UER00164"/>
</dbReference>
<dbReference type="EMBL" id="JACHMH010000001">
    <property type="protein sequence ID" value="MBB4674449.1"/>
    <property type="molecule type" value="Genomic_DNA"/>
</dbReference>
<dbReference type="GO" id="GO:0030976">
    <property type="term" value="F:thiamine pyrophosphate binding"/>
    <property type="evidence" value="ECO:0007669"/>
    <property type="project" value="UniProtKB-UniRule"/>
</dbReference>
<dbReference type="SUPFAM" id="SSF52518">
    <property type="entry name" value="Thiamin diphosphate-binding fold (THDP-binding)"/>
    <property type="match status" value="2"/>
</dbReference>
<dbReference type="CDD" id="cd02009">
    <property type="entry name" value="TPP_SHCHC_synthase"/>
    <property type="match status" value="1"/>
</dbReference>
<dbReference type="Gene3D" id="3.40.50.1220">
    <property type="entry name" value="TPP-binding domain"/>
    <property type="match status" value="1"/>
</dbReference>
<keyword evidence="3 6" id="KW-0460">Magnesium</keyword>
<comment type="pathway">
    <text evidence="6">Quinol/quinone metabolism; 1,4-dihydroxy-2-naphthoate biosynthesis; 1,4-dihydroxy-2-naphthoate from chorismate: step 2/7.</text>
</comment>
<comment type="catalytic activity">
    <reaction evidence="6">
        <text>isochorismate + 2-oxoglutarate + H(+) = 5-enolpyruvoyl-6-hydroxy-2-succinyl-cyclohex-3-ene-1-carboxylate + CO2</text>
        <dbReference type="Rhea" id="RHEA:25593"/>
        <dbReference type="ChEBI" id="CHEBI:15378"/>
        <dbReference type="ChEBI" id="CHEBI:16526"/>
        <dbReference type="ChEBI" id="CHEBI:16810"/>
        <dbReference type="ChEBI" id="CHEBI:29780"/>
        <dbReference type="ChEBI" id="CHEBI:58818"/>
        <dbReference type="EC" id="2.2.1.9"/>
    </reaction>
</comment>
<evidence type="ECO:0000256" key="5">
    <source>
        <dbReference type="ARBA" id="ARBA00023211"/>
    </source>
</evidence>
<dbReference type="InterPro" id="IPR029061">
    <property type="entry name" value="THDP-binding"/>
</dbReference>
<dbReference type="RefSeq" id="WP_185000575.1">
    <property type="nucleotide sequence ID" value="NZ_BAAAUI010000003.1"/>
</dbReference>
<evidence type="ECO:0000256" key="1">
    <source>
        <dbReference type="ARBA" id="ARBA00022679"/>
    </source>
</evidence>
<name>A0A7W7C744_9PSEU</name>
<evidence type="ECO:0000256" key="6">
    <source>
        <dbReference type="HAMAP-Rule" id="MF_01659"/>
    </source>
</evidence>
<keyword evidence="5 6" id="KW-0464">Manganese</keyword>
<evidence type="ECO:0000256" key="2">
    <source>
        <dbReference type="ARBA" id="ARBA00022723"/>
    </source>
</evidence>
<dbReference type="PIRSF" id="PIRSF004983">
    <property type="entry name" value="MenD"/>
    <property type="match status" value="1"/>
</dbReference>
<dbReference type="EC" id="2.2.1.9" evidence="6"/>
<dbReference type="PANTHER" id="PTHR42916:SF1">
    <property type="entry name" value="PROTEIN PHYLLO, CHLOROPLASTIC"/>
    <property type="match status" value="1"/>
</dbReference>
<comment type="cofactor">
    <cofactor evidence="6">
        <name>Mg(2+)</name>
        <dbReference type="ChEBI" id="CHEBI:18420"/>
    </cofactor>
    <cofactor evidence="6">
        <name>Mn(2+)</name>
        <dbReference type="ChEBI" id="CHEBI:29035"/>
    </cofactor>
</comment>
<comment type="function">
    <text evidence="6">Catalyzes the thiamine diphosphate-dependent decarboxylation of 2-oxoglutarate and the subsequent addition of the resulting succinic semialdehyde-thiamine pyrophosphate anion to isochorismate to yield 2-succinyl-5-enolpyruvyl-6-hydroxy-3-cyclohexene-1-carboxylate (SEPHCHC).</text>
</comment>
<proteinExistence type="inferred from homology"/>
<accession>A0A7W7C744</accession>
<sequence>MNPSTAQARVVVDELIRNDVRHVVLCPGSRNAPLSFALYEAATAGRLTLHVRIDERGAGFLALGLAKGLAHRPHRRGFAAVVCTSGTAVANLHPAVLEAYHSGAALLVVTADRPPEVYGTGANQTIQQNGVYASAATTIDFPVAERRAGQNGVWRGLVCRAVAQADAGAPVHVNIPFREPLVPDGDLLDWPEALAGRPEQERWTSVRPGVISSDPLGGGPIFHLRPRTLVVVGDTDFGTGHAAGEVAAKLGWPVVTEPTAMGGPVASGAVVLQHGSLLLNSGELPERLHPDSVVVIGRPTLSRGVQRLLKQAPVVHVVRSGQGWADPQHVATHVSDHLGLDDLNFAAMDDADLTSRTWTETYPGDPAWLTDWQRADALASVAVEELLAEQTWPTGLHVARALMTELPEDAVLFLGSSNPVRDIDLVGARRSGPVVISNRGVAGIDGSVSSAIGAALGAVSADSRVGHGYALLGDLTFLHDLNGLLLGPLEARPDLTIVVLNDDGGGIFSLLEQGAPDHSASFERVFGTPHGSDLGALCAGYRVPYRLAADGADFRDALRPGPGIRVVEVRADRQRLRTVHERLRTRVRQVITAP</sequence>
<dbReference type="GO" id="GO:0030145">
    <property type="term" value="F:manganese ion binding"/>
    <property type="evidence" value="ECO:0007669"/>
    <property type="project" value="UniProtKB-UniRule"/>
</dbReference>
<dbReference type="InterPro" id="IPR012001">
    <property type="entry name" value="Thiamin_PyroP_enz_TPP-bd_dom"/>
</dbReference>
<dbReference type="HAMAP" id="MF_01659">
    <property type="entry name" value="MenD"/>
    <property type="match status" value="1"/>
</dbReference>
<dbReference type="Pfam" id="PF02776">
    <property type="entry name" value="TPP_enzyme_N"/>
    <property type="match status" value="1"/>
</dbReference>
<evidence type="ECO:0000256" key="4">
    <source>
        <dbReference type="ARBA" id="ARBA00023052"/>
    </source>
</evidence>
<keyword evidence="6" id="KW-0474">Menaquinone biosynthesis</keyword>
<dbReference type="NCBIfam" id="TIGR00173">
    <property type="entry name" value="menD"/>
    <property type="match status" value="1"/>
</dbReference>